<dbReference type="OrthoDB" id="6492514at2759"/>
<dbReference type="EMBL" id="UZAN01052032">
    <property type="protein sequence ID" value="VDP89261.1"/>
    <property type="molecule type" value="Genomic_DNA"/>
</dbReference>
<proteinExistence type="predicted"/>
<accession>A0A183AYK4</accession>
<sequence>MGRHLRPDRFDTDPNSPNGADAWEHWYYTFTHFLGLVEERKPDKLKTRMHFLSPTVYKFVSRCTDNDSAITTLQSLYMQTKNEIFARHLLATSKQSAIETLDQFMQKLRNLARDCNFKAVSAKQNEEDAIRDAFINGLLSNPIRQRLLENKTLDVSTAYDQAKALDLAQQQSQTFAQVTPSICAAAASTLDQTPETTLATSRTSCFFCGYDRHPCHMSCGRCNLQVMWQTGTFPESLPGSCQLKAYRSYLAVPRLLHQCSGCPCESY</sequence>
<dbReference type="PANTHER" id="PTHR33198">
    <property type="entry name" value="ANK_REP_REGION DOMAIN-CONTAINING PROTEIN-RELATED"/>
    <property type="match status" value="1"/>
</dbReference>
<name>A0A183AYK4_9TREM</name>
<evidence type="ECO:0000313" key="3">
    <source>
        <dbReference type="WBParaSite" id="ECPE_0001207401-mRNA-1"/>
    </source>
</evidence>
<reference evidence="3" key="1">
    <citation type="submission" date="2016-06" db="UniProtKB">
        <authorList>
            <consortium name="WormBaseParasite"/>
        </authorList>
    </citation>
    <scope>IDENTIFICATION</scope>
</reference>
<keyword evidence="2" id="KW-1185">Reference proteome</keyword>
<protein>
    <submittedName>
        <fullName evidence="3">Retrotrans_gag domain-containing protein</fullName>
    </submittedName>
</protein>
<evidence type="ECO:0000313" key="2">
    <source>
        <dbReference type="Proteomes" id="UP000272942"/>
    </source>
</evidence>
<organism evidence="3">
    <name type="scientific">Echinostoma caproni</name>
    <dbReference type="NCBI Taxonomy" id="27848"/>
    <lineage>
        <taxon>Eukaryota</taxon>
        <taxon>Metazoa</taxon>
        <taxon>Spiralia</taxon>
        <taxon>Lophotrochozoa</taxon>
        <taxon>Platyhelminthes</taxon>
        <taxon>Trematoda</taxon>
        <taxon>Digenea</taxon>
        <taxon>Plagiorchiida</taxon>
        <taxon>Echinostomata</taxon>
        <taxon>Echinostomatoidea</taxon>
        <taxon>Echinostomatidae</taxon>
        <taxon>Echinostoma</taxon>
    </lineage>
</organism>
<dbReference type="WBParaSite" id="ECPE_0001207401-mRNA-1">
    <property type="protein sequence ID" value="ECPE_0001207401-mRNA-1"/>
    <property type="gene ID" value="ECPE_0001207401"/>
</dbReference>
<evidence type="ECO:0000313" key="1">
    <source>
        <dbReference type="EMBL" id="VDP89261.1"/>
    </source>
</evidence>
<dbReference type="Proteomes" id="UP000272942">
    <property type="component" value="Unassembled WGS sequence"/>
</dbReference>
<reference evidence="1 2" key="2">
    <citation type="submission" date="2018-11" db="EMBL/GenBank/DDBJ databases">
        <authorList>
            <consortium name="Pathogen Informatics"/>
        </authorList>
    </citation>
    <scope>NUCLEOTIDE SEQUENCE [LARGE SCALE GENOMIC DNA]</scope>
    <source>
        <strain evidence="1 2">Egypt</strain>
    </source>
</reference>
<gene>
    <name evidence="1" type="ORF">ECPE_LOCUS12039</name>
</gene>
<dbReference type="AlphaFoldDB" id="A0A183AYK4"/>